<evidence type="ECO:0000313" key="2">
    <source>
        <dbReference type="Proteomes" id="UP000246121"/>
    </source>
</evidence>
<dbReference type="VEuPathDB" id="TriTrypDB:TcCL_NonESM11145"/>
<sequence>MEQQRLHGFRLSKKEIEERNKIEQRRKWNEKLERVDVVKLRTELESLNKASFLTPQQNERKRLVSRMVSDLEQRARVASDMQKESQLDPRCRNLSISTSSSEDYDDLFGRARVDSTVRDSFPTKAFQLLPRSLRKRNNEGALIAGGDKKRAKMAEDALLSSSTVGDNIEEFFDSL</sequence>
<organism evidence="1 2">
    <name type="scientific">Trypanosoma cruzi</name>
    <dbReference type="NCBI Taxonomy" id="5693"/>
    <lineage>
        <taxon>Eukaryota</taxon>
        <taxon>Discoba</taxon>
        <taxon>Euglenozoa</taxon>
        <taxon>Kinetoplastea</taxon>
        <taxon>Metakinetoplastina</taxon>
        <taxon>Trypanosomatida</taxon>
        <taxon>Trypanosomatidae</taxon>
        <taxon>Trypanosoma</taxon>
        <taxon>Schizotrypanum</taxon>
    </lineage>
</organism>
<dbReference type="AlphaFoldDB" id="A0A2V2V7I0"/>
<evidence type="ECO:0000313" key="1">
    <source>
        <dbReference type="EMBL" id="PWU91486.1"/>
    </source>
</evidence>
<proteinExistence type="predicted"/>
<dbReference type="VEuPathDB" id="TriTrypDB:TcBrA4_0045040"/>
<dbReference type="VEuPathDB" id="TriTrypDB:C3747_243g24"/>
<dbReference type="VEuPathDB" id="TriTrypDB:TcCLB.504069.110"/>
<dbReference type="VEuPathDB" id="TriTrypDB:TcG_09327"/>
<dbReference type="EMBL" id="PRFA01000043">
    <property type="protein sequence ID" value="PWU91486.1"/>
    <property type="molecule type" value="Genomic_DNA"/>
</dbReference>
<name>A0A2V2V7I0_TRYCR</name>
<dbReference type="Proteomes" id="UP000246121">
    <property type="component" value="Unassembled WGS sequence"/>
</dbReference>
<protein>
    <submittedName>
        <fullName evidence="1">Uncharacterized protein</fullName>
    </submittedName>
</protein>
<gene>
    <name evidence="1" type="ORF">C4B63_43g123</name>
</gene>
<dbReference type="VEuPathDB" id="TriTrypDB:TcYC6_0023620"/>
<dbReference type="VEuPathDB" id="TriTrypDB:C4B63_43g123"/>
<reference evidence="1 2" key="1">
    <citation type="journal article" date="2018" name="Microb. Genom.">
        <title>Expanding an expanded genome: long-read sequencing of Trypanosoma cruzi.</title>
        <authorList>
            <person name="Berna L."/>
            <person name="Rodriguez M."/>
            <person name="Chiribao M.L."/>
            <person name="Parodi-Talice A."/>
            <person name="Pita S."/>
            <person name="Rijo G."/>
            <person name="Alvarez-Valin F."/>
            <person name="Robello C."/>
        </authorList>
    </citation>
    <scope>NUCLEOTIDE SEQUENCE [LARGE SCALE GENOMIC DNA]</scope>
    <source>
        <strain evidence="1 2">Dm28c</strain>
    </source>
</reference>
<accession>A0A2V2V7I0</accession>
<comment type="caution">
    <text evidence="1">The sequence shown here is derived from an EMBL/GenBank/DDBJ whole genome shotgun (WGS) entry which is preliminary data.</text>
</comment>
<dbReference type="VEuPathDB" id="TriTrypDB:TcCLB.511145.89"/>
<dbReference type="VEuPathDB" id="TriTrypDB:BCY84_11592"/>